<protein>
    <submittedName>
        <fullName evidence="3">(pine wood nematode) hypothetical protein</fullName>
    </submittedName>
</protein>
<feature type="transmembrane region" description="Helical" evidence="2">
    <location>
        <begin position="41"/>
        <end position="57"/>
    </location>
</feature>
<keyword evidence="2" id="KW-1133">Transmembrane helix</keyword>
<dbReference type="WBParaSite" id="BXY_0433900.1">
    <property type="protein sequence ID" value="BXY_0433900.1"/>
    <property type="gene ID" value="BXY_0433900"/>
</dbReference>
<accession>A0A1I7RUC9</accession>
<dbReference type="EMBL" id="CAJFCV020000004">
    <property type="protein sequence ID" value="CAG9114038.1"/>
    <property type="molecule type" value="Genomic_DNA"/>
</dbReference>
<organism evidence="4 6">
    <name type="scientific">Bursaphelenchus xylophilus</name>
    <name type="common">Pinewood nematode worm</name>
    <name type="synonym">Aphelenchoides xylophilus</name>
    <dbReference type="NCBI Taxonomy" id="6326"/>
    <lineage>
        <taxon>Eukaryota</taxon>
        <taxon>Metazoa</taxon>
        <taxon>Ecdysozoa</taxon>
        <taxon>Nematoda</taxon>
        <taxon>Chromadorea</taxon>
        <taxon>Rhabditida</taxon>
        <taxon>Tylenchina</taxon>
        <taxon>Tylenchomorpha</taxon>
        <taxon>Aphelenchoidea</taxon>
        <taxon>Aphelenchoididae</taxon>
        <taxon>Bursaphelenchus</taxon>
    </lineage>
</organism>
<keyword evidence="2" id="KW-0812">Transmembrane</keyword>
<reference evidence="6" key="1">
    <citation type="submission" date="2016-11" db="UniProtKB">
        <authorList>
            <consortium name="WormBaseParasite"/>
        </authorList>
    </citation>
    <scope>IDENTIFICATION</scope>
</reference>
<dbReference type="AlphaFoldDB" id="A0A1I7RUC9"/>
<dbReference type="Proteomes" id="UP000095284">
    <property type="component" value="Unplaced"/>
</dbReference>
<sequence length="94" mass="10561">MIWQYSNALASINNWPGSFPLGGLERFLRLPTEGDSQDTPFSSWFILATVVIFYALIQDFRFLAQKKVNADQNSDANTNTNGELQHSEISCTSN</sequence>
<name>A0A1I7RUC9_BURXY</name>
<gene>
    <name evidence="3" type="ORF">BXYJ_LOCUS8341</name>
</gene>
<feature type="region of interest" description="Disordered" evidence="1">
    <location>
        <begin position="71"/>
        <end position="94"/>
    </location>
</feature>
<evidence type="ECO:0000313" key="4">
    <source>
        <dbReference type="Proteomes" id="UP000095284"/>
    </source>
</evidence>
<reference evidence="3" key="2">
    <citation type="submission" date="2020-09" db="EMBL/GenBank/DDBJ databases">
        <authorList>
            <person name="Kikuchi T."/>
        </authorList>
    </citation>
    <scope>NUCLEOTIDE SEQUENCE</scope>
    <source>
        <strain evidence="3">Ka4C1</strain>
    </source>
</reference>
<evidence type="ECO:0000256" key="2">
    <source>
        <dbReference type="SAM" id="Phobius"/>
    </source>
</evidence>
<dbReference type="EMBL" id="CAJFDI010000004">
    <property type="protein sequence ID" value="CAD5225032.1"/>
    <property type="molecule type" value="Genomic_DNA"/>
</dbReference>
<keyword evidence="2" id="KW-0472">Membrane</keyword>
<evidence type="ECO:0000256" key="1">
    <source>
        <dbReference type="SAM" id="MobiDB-lite"/>
    </source>
</evidence>
<keyword evidence="5" id="KW-1185">Reference proteome</keyword>
<proteinExistence type="predicted"/>
<dbReference type="Proteomes" id="UP000582659">
    <property type="component" value="Unassembled WGS sequence"/>
</dbReference>
<evidence type="ECO:0000313" key="5">
    <source>
        <dbReference type="Proteomes" id="UP000659654"/>
    </source>
</evidence>
<evidence type="ECO:0000313" key="6">
    <source>
        <dbReference type="WBParaSite" id="BXY_0433900.1"/>
    </source>
</evidence>
<dbReference type="Proteomes" id="UP000659654">
    <property type="component" value="Unassembled WGS sequence"/>
</dbReference>
<evidence type="ECO:0000313" key="3">
    <source>
        <dbReference type="EMBL" id="CAD5225032.1"/>
    </source>
</evidence>